<proteinExistence type="predicted"/>
<dbReference type="AlphaFoldDB" id="A0A0F7SAP7"/>
<gene>
    <name evidence="2" type="primary">SSCI39210.1</name>
</gene>
<organism evidence="2 3">
    <name type="scientific">Sporisorium scitamineum</name>
    <dbReference type="NCBI Taxonomy" id="49012"/>
    <lineage>
        <taxon>Eukaryota</taxon>
        <taxon>Fungi</taxon>
        <taxon>Dikarya</taxon>
        <taxon>Basidiomycota</taxon>
        <taxon>Ustilaginomycotina</taxon>
        <taxon>Ustilaginomycetes</taxon>
        <taxon>Ustilaginales</taxon>
        <taxon>Ustilaginaceae</taxon>
        <taxon>Sporisorium</taxon>
    </lineage>
</organism>
<name>A0A0F7SAP7_9BASI</name>
<keyword evidence="3" id="KW-1185">Reference proteome</keyword>
<evidence type="ECO:0000313" key="3">
    <source>
        <dbReference type="Proteomes" id="UP000242770"/>
    </source>
</evidence>
<protein>
    <submittedName>
        <fullName evidence="2">Uncharacterized protein</fullName>
    </submittedName>
</protein>
<accession>A0A0F7SAP7</accession>
<dbReference type="EMBL" id="CCFA01002294">
    <property type="protein sequence ID" value="CDW97763.1"/>
    <property type="molecule type" value="Genomic_DNA"/>
</dbReference>
<dbReference type="Proteomes" id="UP000242770">
    <property type="component" value="Unassembled WGS sequence"/>
</dbReference>
<evidence type="ECO:0000313" key="2">
    <source>
        <dbReference type="EMBL" id="CDW97763.1"/>
    </source>
</evidence>
<feature type="compositionally biased region" description="Polar residues" evidence="1">
    <location>
        <begin position="1"/>
        <end position="10"/>
    </location>
</feature>
<evidence type="ECO:0000256" key="1">
    <source>
        <dbReference type="SAM" id="MobiDB-lite"/>
    </source>
</evidence>
<feature type="non-terminal residue" evidence="2">
    <location>
        <position position="1"/>
    </location>
</feature>
<reference evidence="3" key="1">
    <citation type="submission" date="2014-06" db="EMBL/GenBank/DDBJ databases">
        <authorList>
            <person name="Berkman P.J."/>
        </authorList>
    </citation>
    <scope>NUCLEOTIDE SEQUENCE [LARGE SCALE GENOMIC DNA]</scope>
</reference>
<feature type="region of interest" description="Disordered" evidence="1">
    <location>
        <begin position="1"/>
        <end position="48"/>
    </location>
</feature>
<sequence length="77" mass="7920">AASHQTSSSRTETDGSEYAPSSSDATLAISEHAPGASDVSADATHPGFGLFSAKHQGKLCGSSKLDRHVQVHPVPFT</sequence>